<evidence type="ECO:0000256" key="1">
    <source>
        <dbReference type="SAM" id="SignalP"/>
    </source>
</evidence>
<gene>
    <name evidence="3" type="ORF">FCL38_12050</name>
    <name evidence="2" type="ORF">FHS02_005613</name>
</gene>
<feature type="chain" id="PRO_5044607417" description="DUF922 domain-containing protein" evidence="1">
    <location>
        <begin position="31"/>
        <end position="243"/>
    </location>
</feature>
<reference evidence="2 5" key="2">
    <citation type="submission" date="2020-08" db="EMBL/GenBank/DDBJ databases">
        <title>Genomic Encyclopedia of Type Strains, Phase III (KMG-III): the genomes of soil and plant-associated and newly described type strains.</title>
        <authorList>
            <person name="Whitman W."/>
        </authorList>
    </citation>
    <scope>NUCLEOTIDE SEQUENCE [LARGE SCALE GENOMIC DNA]</scope>
    <source>
        <strain evidence="2 5">CECT 7753</strain>
    </source>
</reference>
<dbReference type="EMBL" id="JACHXS010000014">
    <property type="protein sequence ID" value="MBB3224747.1"/>
    <property type="molecule type" value="Genomic_DNA"/>
</dbReference>
<evidence type="ECO:0000313" key="3">
    <source>
        <dbReference type="EMBL" id="QCP11058.1"/>
    </source>
</evidence>
<organism evidence="2 5">
    <name type="scientific">Pseudoduganella umbonata</name>
    <dbReference type="NCBI Taxonomy" id="864828"/>
    <lineage>
        <taxon>Bacteria</taxon>
        <taxon>Pseudomonadati</taxon>
        <taxon>Pseudomonadota</taxon>
        <taxon>Betaproteobacteria</taxon>
        <taxon>Burkholderiales</taxon>
        <taxon>Oxalobacteraceae</taxon>
        <taxon>Telluria group</taxon>
        <taxon>Pseudoduganella</taxon>
    </lineage>
</organism>
<name>A0A4P8HR33_9BURK</name>
<evidence type="ECO:0008006" key="6">
    <source>
        <dbReference type="Google" id="ProtNLM"/>
    </source>
</evidence>
<dbReference type="OrthoDB" id="9180663at2"/>
<evidence type="ECO:0000313" key="4">
    <source>
        <dbReference type="Proteomes" id="UP000298763"/>
    </source>
</evidence>
<dbReference type="EMBL" id="CP040017">
    <property type="protein sequence ID" value="QCP11058.1"/>
    <property type="molecule type" value="Genomic_DNA"/>
</dbReference>
<feature type="signal peptide" evidence="1">
    <location>
        <begin position="1"/>
        <end position="30"/>
    </location>
</feature>
<reference evidence="3 4" key="1">
    <citation type="submission" date="2019-05" db="EMBL/GenBank/DDBJ databases">
        <title>Draft Genome Sequences of Six Type Strains of the Genus Massilia.</title>
        <authorList>
            <person name="Miess H."/>
            <person name="Frediansyhah A."/>
            <person name="Gross H."/>
        </authorList>
    </citation>
    <scope>NUCLEOTIDE SEQUENCE [LARGE SCALE GENOMIC DNA]</scope>
    <source>
        <strain evidence="3 4">DSMZ 26121</strain>
    </source>
</reference>
<keyword evidence="4" id="KW-1185">Reference proteome</keyword>
<dbReference type="Proteomes" id="UP000584325">
    <property type="component" value="Unassembled WGS sequence"/>
</dbReference>
<sequence length="243" mass="26588">MPRISLVPSLPFFLLLVLFFLLFAAQAAQAAPARTAFQVRCEDTIKKTVSVFSAKQNGYTINTQLSYKMLTAMKGVARRNEFVLGLTRTESVVQVGAEGAMLQDPASGYECIAPQLKVQLTYAPVKIYVGSEFPAGSCGYREILAHEMRHMQAYMDHLPKVEKTVAAALAKRFGGKPFYAPRGTARTALSFEIDSGWLPYIKAEMAKVEAVQAAIDAPAEYARLSKACGGEIQKILVKTRAGR</sequence>
<dbReference type="RefSeq" id="WP_137313931.1">
    <property type="nucleotide sequence ID" value="NZ_CP040017.1"/>
</dbReference>
<proteinExistence type="predicted"/>
<keyword evidence="1" id="KW-0732">Signal</keyword>
<accession>A0A4P8HR33</accession>
<dbReference type="Proteomes" id="UP000298763">
    <property type="component" value="Chromosome"/>
</dbReference>
<dbReference type="AlphaFoldDB" id="A0A4P8HR33"/>
<protein>
    <recommendedName>
        <fullName evidence="6">DUF922 domain-containing protein</fullName>
    </recommendedName>
</protein>
<evidence type="ECO:0000313" key="2">
    <source>
        <dbReference type="EMBL" id="MBB3224747.1"/>
    </source>
</evidence>
<evidence type="ECO:0000313" key="5">
    <source>
        <dbReference type="Proteomes" id="UP000584325"/>
    </source>
</evidence>